<evidence type="ECO:0000313" key="1">
    <source>
        <dbReference type="EMBL" id="XBM02015.1"/>
    </source>
</evidence>
<gene>
    <name evidence="1" type="ORF">ABHF33_07035</name>
</gene>
<dbReference type="InterPro" id="IPR032710">
    <property type="entry name" value="NTF2-like_dom_sf"/>
</dbReference>
<accession>A0AAU7FB96</accession>
<dbReference type="AlphaFoldDB" id="A0AAU7FB96"/>
<dbReference type="SUPFAM" id="SSF54427">
    <property type="entry name" value="NTF2-like"/>
    <property type="match status" value="1"/>
</dbReference>
<organism evidence="1">
    <name type="scientific">Chitinibacter mangrovi</name>
    <dbReference type="NCBI Taxonomy" id="3153927"/>
    <lineage>
        <taxon>Bacteria</taxon>
        <taxon>Pseudomonadati</taxon>
        <taxon>Pseudomonadota</taxon>
        <taxon>Betaproteobacteria</taxon>
        <taxon>Neisseriales</taxon>
        <taxon>Chitinibacteraceae</taxon>
        <taxon>Chitinibacter</taxon>
    </lineage>
</organism>
<sequence length="164" mass="19066">MDRQAALNEFFEHFGLAYSALDVDRVAATFVMPFTTNVQGDITHWPEFEPLRHTTAVLFDWYYQQGFRSAHYRVVEQVMVGRDHATVELCWHVARADQHFWVHHTGYQLRWVNEEWKICGIMQITEPEQTRLVGEDEEVWTPLALAEAALAHAIQRPGSPLTTE</sequence>
<dbReference type="KEGG" id="cmav:ABHF33_07035"/>
<proteinExistence type="predicted"/>
<name>A0AAU7FB96_9NEIS</name>
<evidence type="ECO:0008006" key="2">
    <source>
        <dbReference type="Google" id="ProtNLM"/>
    </source>
</evidence>
<dbReference type="EMBL" id="CP157355">
    <property type="protein sequence ID" value="XBM02015.1"/>
    <property type="molecule type" value="Genomic_DNA"/>
</dbReference>
<reference evidence="1" key="1">
    <citation type="submission" date="2024-05" db="EMBL/GenBank/DDBJ databases">
        <authorList>
            <person name="Yang L."/>
            <person name="Pan L."/>
        </authorList>
    </citation>
    <scope>NUCLEOTIDE SEQUENCE</scope>
    <source>
        <strain evidence="1">FCG-7</strain>
    </source>
</reference>
<dbReference type="RefSeq" id="WP_348946283.1">
    <property type="nucleotide sequence ID" value="NZ_CP157355.1"/>
</dbReference>
<protein>
    <recommendedName>
        <fullName evidence="2">SnoaL-like domain-containing protein</fullName>
    </recommendedName>
</protein>